<dbReference type="EMBL" id="JACRTC010000004">
    <property type="protein sequence ID" value="MBC8570530.1"/>
    <property type="molecule type" value="Genomic_DNA"/>
</dbReference>
<comment type="caution">
    <text evidence="1">The sequence shown here is derived from an EMBL/GenBank/DDBJ whole genome shotgun (WGS) entry which is preliminary data.</text>
</comment>
<dbReference type="RefSeq" id="WP_262397631.1">
    <property type="nucleotide sequence ID" value="NZ_JACRTC010000004.1"/>
</dbReference>
<evidence type="ECO:0000313" key="1">
    <source>
        <dbReference type="EMBL" id="MBC8570530.1"/>
    </source>
</evidence>
<accession>A0A926E9R5</accession>
<proteinExistence type="predicted"/>
<protein>
    <submittedName>
        <fullName evidence="1">Uncharacterized protein</fullName>
    </submittedName>
</protein>
<name>A0A926E9R5_9FIRM</name>
<dbReference type="SUPFAM" id="SSF69279">
    <property type="entry name" value="Phage tail proteins"/>
    <property type="match status" value="1"/>
</dbReference>
<sequence length="339" mass="38069">MKVLIYTLSGKLIRPRQILAFSLDESLFVPAAALDLTISDMLDECAGSVLVYDGEKLLFDGFVDRQQVMESAAAGGSTRIRARSRGALLLDNEARPQTYQRTTARDIFERHLKPHGFTRIVGHRQELGSFVVGKGMTEWEVLLSFLEKTTGAYPRLLPDGTVNIETYLKSERRVHLSNTRPGAVRYTGYEIRYDRHAPIEKILIENENGFYTTCVRNPAAIEAGISRRKYQTTPKEYADAPVRNAKLRIRESMRDYFTVRVTAAAREGIDLLDLCFFGPLEDGKRELIVTGRTLTLGPKGWEISAVLQDKSHLEIDLSEGEKEGENHVVIPKPVIGSGR</sequence>
<dbReference type="Proteomes" id="UP000660861">
    <property type="component" value="Unassembled WGS sequence"/>
</dbReference>
<keyword evidence="2" id="KW-1185">Reference proteome</keyword>
<gene>
    <name evidence="1" type="ORF">H8709_06755</name>
</gene>
<evidence type="ECO:0000313" key="2">
    <source>
        <dbReference type="Proteomes" id="UP000660861"/>
    </source>
</evidence>
<reference evidence="1" key="1">
    <citation type="submission" date="2020-08" db="EMBL/GenBank/DDBJ databases">
        <title>Genome public.</title>
        <authorList>
            <person name="Liu C."/>
            <person name="Sun Q."/>
        </authorList>
    </citation>
    <scope>NUCLEOTIDE SEQUENCE</scope>
    <source>
        <strain evidence="1">NSJ-54</strain>
    </source>
</reference>
<dbReference type="AlphaFoldDB" id="A0A926E9R5"/>
<organism evidence="1 2">
    <name type="scientific">Zongyangia hominis</name>
    <dbReference type="NCBI Taxonomy" id="2763677"/>
    <lineage>
        <taxon>Bacteria</taxon>
        <taxon>Bacillati</taxon>
        <taxon>Bacillota</taxon>
        <taxon>Clostridia</taxon>
        <taxon>Eubacteriales</taxon>
        <taxon>Oscillospiraceae</taxon>
        <taxon>Zongyangia</taxon>
    </lineage>
</organism>